<dbReference type="GO" id="GO:0004252">
    <property type="term" value="F:serine-type endopeptidase activity"/>
    <property type="evidence" value="ECO:0007669"/>
    <property type="project" value="InterPro"/>
</dbReference>
<keyword evidence="2 6" id="KW-0378">Hydrolase</keyword>
<dbReference type="SMART" id="SM00631">
    <property type="entry name" value="Zn_pept"/>
    <property type="match status" value="1"/>
</dbReference>
<organism evidence="6 7">
    <name type="scientific">Paludisphaera borealis</name>
    <dbReference type="NCBI Taxonomy" id="1387353"/>
    <lineage>
        <taxon>Bacteria</taxon>
        <taxon>Pseudomonadati</taxon>
        <taxon>Planctomycetota</taxon>
        <taxon>Planctomycetia</taxon>
        <taxon>Isosphaerales</taxon>
        <taxon>Isosphaeraceae</taxon>
        <taxon>Paludisphaera</taxon>
    </lineage>
</organism>
<accession>A0A1U7CVN0</accession>
<reference evidence="7" key="1">
    <citation type="submission" date="2016-12" db="EMBL/GenBank/DDBJ databases">
        <title>Comparative genomics of four Isosphaeraceae planctomycetes: a common pool of plasmids and glycoside hydrolase genes.</title>
        <authorList>
            <person name="Ivanova A."/>
        </authorList>
    </citation>
    <scope>NUCLEOTIDE SEQUENCE [LARGE SCALE GENOMIC DNA]</scope>
    <source>
        <strain evidence="7">PX4</strain>
    </source>
</reference>
<dbReference type="Gene3D" id="3.40.630.10">
    <property type="entry name" value="Zn peptidases"/>
    <property type="match status" value="1"/>
</dbReference>
<feature type="domain" description="Peptidase M14" evidence="5">
    <location>
        <begin position="37"/>
        <end position="314"/>
    </location>
</feature>
<dbReference type="EC" id="3.4.14.5" evidence="6"/>
<dbReference type="Pfam" id="PF00246">
    <property type="entry name" value="Peptidase_M14"/>
    <property type="match status" value="1"/>
</dbReference>
<dbReference type="CDD" id="cd06241">
    <property type="entry name" value="M14-like"/>
    <property type="match status" value="1"/>
</dbReference>
<dbReference type="PROSITE" id="PS00708">
    <property type="entry name" value="PRO_ENDOPEP_SER"/>
    <property type="match status" value="1"/>
</dbReference>
<dbReference type="GO" id="GO:0006508">
    <property type="term" value="P:proteolysis"/>
    <property type="evidence" value="ECO:0007669"/>
    <property type="project" value="UniProtKB-KW"/>
</dbReference>
<dbReference type="InterPro" id="IPR029058">
    <property type="entry name" value="AB_hydrolase_fold"/>
</dbReference>
<dbReference type="Gene3D" id="2.140.10.30">
    <property type="entry name" value="Dipeptidylpeptidase IV, N-terminal domain"/>
    <property type="match status" value="1"/>
</dbReference>
<evidence type="ECO:0000256" key="2">
    <source>
        <dbReference type="ARBA" id="ARBA00022801"/>
    </source>
</evidence>
<dbReference type="InterPro" id="IPR001375">
    <property type="entry name" value="Peptidase_S9_cat"/>
</dbReference>
<evidence type="ECO:0000313" key="6">
    <source>
        <dbReference type="EMBL" id="APW63002.1"/>
    </source>
</evidence>
<evidence type="ECO:0000313" key="7">
    <source>
        <dbReference type="Proteomes" id="UP000186309"/>
    </source>
</evidence>
<dbReference type="InterPro" id="IPR050278">
    <property type="entry name" value="Serine_Prot_S9B/DPPIV"/>
</dbReference>
<dbReference type="GO" id="GO:0008239">
    <property type="term" value="F:dipeptidyl-peptidase activity"/>
    <property type="evidence" value="ECO:0007669"/>
    <property type="project" value="UniProtKB-EC"/>
</dbReference>
<dbReference type="SUPFAM" id="SSF53474">
    <property type="entry name" value="alpha/beta-Hydrolases"/>
    <property type="match status" value="1"/>
</dbReference>
<comment type="similarity">
    <text evidence="3">Belongs to the peptidase M14 family.</text>
</comment>
<dbReference type="Proteomes" id="UP000186309">
    <property type="component" value="Chromosome"/>
</dbReference>
<dbReference type="PANTHER" id="PTHR11731">
    <property type="entry name" value="PROTEASE FAMILY S9B,C DIPEPTIDYL-PEPTIDASE IV-RELATED"/>
    <property type="match status" value="1"/>
</dbReference>
<dbReference type="SUPFAM" id="SSF53187">
    <property type="entry name" value="Zn-dependent exopeptidases"/>
    <property type="match status" value="1"/>
</dbReference>
<evidence type="ECO:0000259" key="5">
    <source>
        <dbReference type="PROSITE" id="PS52035"/>
    </source>
</evidence>
<dbReference type="SUPFAM" id="SSF82171">
    <property type="entry name" value="DPP6 N-terminal domain-like"/>
    <property type="match status" value="1"/>
</dbReference>
<dbReference type="STRING" id="1387353.BSF38_04560"/>
<feature type="active site" description="Proton donor/acceptor" evidence="3">
    <location>
        <position position="273"/>
    </location>
</feature>
<proteinExistence type="inferred from homology"/>
<evidence type="ECO:0000256" key="3">
    <source>
        <dbReference type="PROSITE-ProRule" id="PRU01379"/>
    </source>
</evidence>
<dbReference type="GO" id="GO:0008270">
    <property type="term" value="F:zinc ion binding"/>
    <property type="evidence" value="ECO:0007669"/>
    <property type="project" value="InterPro"/>
</dbReference>
<dbReference type="EMBL" id="CP019082">
    <property type="protein sequence ID" value="APW63002.1"/>
    <property type="molecule type" value="Genomic_DNA"/>
</dbReference>
<dbReference type="Pfam" id="PF00326">
    <property type="entry name" value="Peptidase_S9"/>
    <property type="match status" value="1"/>
</dbReference>
<dbReference type="GO" id="GO:0004181">
    <property type="term" value="F:metallocarboxypeptidase activity"/>
    <property type="evidence" value="ECO:0007669"/>
    <property type="project" value="InterPro"/>
</dbReference>
<dbReference type="GO" id="GO:0004177">
    <property type="term" value="F:aminopeptidase activity"/>
    <property type="evidence" value="ECO:0007669"/>
    <property type="project" value="UniProtKB-KW"/>
</dbReference>
<dbReference type="InterPro" id="IPR002469">
    <property type="entry name" value="Peptidase_S9B_N"/>
</dbReference>
<evidence type="ECO:0000256" key="1">
    <source>
        <dbReference type="ARBA" id="ARBA00022670"/>
    </source>
</evidence>
<keyword evidence="7" id="KW-1185">Reference proteome</keyword>
<dbReference type="AlphaFoldDB" id="A0A1U7CVN0"/>
<protein>
    <submittedName>
        <fullName evidence="6">Dipeptidyl aminopeptidase 4</fullName>
        <ecNumber evidence="6">3.4.14.5</ecNumber>
    </submittedName>
</protein>
<dbReference type="KEGG" id="pbor:BSF38_04560"/>
<feature type="region of interest" description="Disordered" evidence="4">
    <location>
        <begin position="147"/>
        <end position="169"/>
    </location>
</feature>
<name>A0A1U7CVN0_9BACT</name>
<dbReference type="InterPro" id="IPR002471">
    <property type="entry name" value="Pept_S9_AS"/>
</dbReference>
<gene>
    <name evidence="6" type="primary">dap4_2</name>
    <name evidence="6" type="ORF">BSF38_04560</name>
</gene>
<dbReference type="InterPro" id="IPR000834">
    <property type="entry name" value="Peptidase_M14"/>
</dbReference>
<keyword evidence="1" id="KW-0645">Protease</keyword>
<dbReference type="Pfam" id="PF00930">
    <property type="entry name" value="DPPIV_N"/>
    <property type="match status" value="1"/>
</dbReference>
<dbReference type="PANTHER" id="PTHR11731:SF193">
    <property type="entry name" value="DIPEPTIDYL PEPTIDASE 9"/>
    <property type="match status" value="1"/>
</dbReference>
<evidence type="ECO:0000256" key="4">
    <source>
        <dbReference type="SAM" id="MobiDB-lite"/>
    </source>
</evidence>
<keyword evidence="6" id="KW-0031">Aminopeptidase</keyword>
<dbReference type="Gene3D" id="3.40.50.1820">
    <property type="entry name" value="alpha/beta hydrolase"/>
    <property type="match status" value="1"/>
</dbReference>
<dbReference type="PROSITE" id="PS52035">
    <property type="entry name" value="PEPTIDASE_M14"/>
    <property type="match status" value="1"/>
</dbReference>
<dbReference type="RefSeq" id="WP_076349418.1">
    <property type="nucleotide sequence ID" value="NZ_CP019082.1"/>
</dbReference>
<sequence length="1246" mass="138485">MLSLSSLVTVLLPLVSQVPSPPADALRTVAERTEYKATARHADVVALCRELAKSSPNAHYTELGKSVEGRPLPLLILADPPVKSPADAARDGRLVVFVIGDIHGGEVCGKEALPMLARELLSAPHHPILKNVIVAFAPIINADGNERVSKTNRPGQVGPEEGMGERGNARGLDLNRDFIKLEAPETRAIVGFFNTWKPHLFIDTHTTNGSHHRYTITYEGPRNPNGDAGVIEYSRYRFIPALDAAFEKATGLRAYYYGNFDGDHTHWTSFPAEGRYSTNYFGLRNRIGILSEAYAHAPYKTRVLATRDFVREALNIASSHKDEIRKVLDDAETKVVAAGKSPRDDDRVSIRTEPRPLHSSEPILGYVETYENGKRVRTDEPKDYPAAVMNEFSIAETVARPFAYLIPADRGQAIETLQRHGLDVEELREDLDLDVEAYRIDEVGKPAGTSWDRQDVVDLRVTPRKETRRIPAGTRVVKTSQPLGDLAVYLLEPRSEDGLATWKQFDGLKAAADFPVVRLPKPAPLLTTAAEPLAETRKRDLPITFELAGGHRGGGWFSGAPVAVNWLDEEHWLRRHDGAVLKVEARTGRSEPFITSDQLLQSLRRIKGLDDATASGLARRLLGEIDPARKGLVFQHDHDLYYIALDGSAGARLTDHPGEETLARFSPDGRQVAFVRDHDLYAVDVADPKERALTTGGRDTLRHGEADWVYFEEIFNRSWSAFWWSPDSKKIAFMEFEDAEVGTLTMLDDTESPRKVEVNKYPRAGEPNPRVKLGVVGSQGGPIAWADLSEYSAEAFLISDVGWWPDSSAVYSYVQNRVQTWLDLLKIPVADALSKPQRLFRDATKAWIADQPPITFLKDGSFLWLSERDGWKHIYHYAADGGLKQRITEGPWEVRAIQHVDADSGWITFTGTKDAPMATQLYRVKPGGPVERLTSGTGSYQTEFSPKGRYYLATWSDLTTPSQSKLFTADGRFVRTIDTNPVYKLKEYRFGARERLQIPARDGFVLEAELILPPNFDANKKYPVWFTTYGGPHTPTVTDTWTGGRLWEQALAGEGFIVFRADPRPASGKGAVSAWTAYKKLGVQELEDIKDAIGWLKRKPYVDGGRIGMTGHSYGGYMTAFAMTHSDLFAAGIAGAPVTDWHDYDTIYTERLMGLPQDNPDGYKGSSVVGAAKNLKGKLLLIHGAIDDNVSVRNTMRLVQALQDAGKDFELMIYPGSRHGIGSGHYNKLIVDFIRRNLASPKAMDH</sequence>